<dbReference type="EnsemblProtists" id="EOD37492">
    <property type="protein sequence ID" value="EOD37492"/>
    <property type="gene ID" value="EMIHUDRAFT_440350"/>
</dbReference>
<reference evidence="4" key="1">
    <citation type="journal article" date="2013" name="Nature">
        <title>Pan genome of the phytoplankton Emiliania underpins its global distribution.</title>
        <authorList>
            <person name="Read B.A."/>
            <person name="Kegel J."/>
            <person name="Klute M.J."/>
            <person name="Kuo A."/>
            <person name="Lefebvre S.C."/>
            <person name="Maumus F."/>
            <person name="Mayer C."/>
            <person name="Miller J."/>
            <person name="Monier A."/>
            <person name="Salamov A."/>
            <person name="Young J."/>
            <person name="Aguilar M."/>
            <person name="Claverie J.M."/>
            <person name="Frickenhaus S."/>
            <person name="Gonzalez K."/>
            <person name="Herman E.K."/>
            <person name="Lin Y.C."/>
            <person name="Napier J."/>
            <person name="Ogata H."/>
            <person name="Sarno A.F."/>
            <person name="Shmutz J."/>
            <person name="Schroeder D."/>
            <person name="de Vargas C."/>
            <person name="Verret F."/>
            <person name="von Dassow P."/>
            <person name="Valentin K."/>
            <person name="Van de Peer Y."/>
            <person name="Wheeler G."/>
            <person name="Dacks J.B."/>
            <person name="Delwiche C.F."/>
            <person name="Dyhrman S.T."/>
            <person name="Glockner G."/>
            <person name="John U."/>
            <person name="Richards T."/>
            <person name="Worden A.Z."/>
            <person name="Zhang X."/>
            <person name="Grigoriev I.V."/>
            <person name="Allen A.E."/>
            <person name="Bidle K."/>
            <person name="Borodovsky M."/>
            <person name="Bowler C."/>
            <person name="Brownlee C."/>
            <person name="Cock J.M."/>
            <person name="Elias M."/>
            <person name="Gladyshev V.N."/>
            <person name="Groth M."/>
            <person name="Guda C."/>
            <person name="Hadaegh A."/>
            <person name="Iglesias-Rodriguez M.D."/>
            <person name="Jenkins J."/>
            <person name="Jones B.M."/>
            <person name="Lawson T."/>
            <person name="Leese F."/>
            <person name="Lindquist E."/>
            <person name="Lobanov A."/>
            <person name="Lomsadze A."/>
            <person name="Malik S.B."/>
            <person name="Marsh M.E."/>
            <person name="Mackinder L."/>
            <person name="Mock T."/>
            <person name="Mueller-Roeber B."/>
            <person name="Pagarete A."/>
            <person name="Parker M."/>
            <person name="Probert I."/>
            <person name="Quesneville H."/>
            <person name="Raines C."/>
            <person name="Rensing S.A."/>
            <person name="Riano-Pachon D.M."/>
            <person name="Richier S."/>
            <person name="Rokitta S."/>
            <person name="Shiraiwa Y."/>
            <person name="Soanes D.M."/>
            <person name="van der Giezen M."/>
            <person name="Wahlund T.M."/>
            <person name="Williams B."/>
            <person name="Wilson W."/>
            <person name="Wolfe G."/>
            <person name="Wurch L.L."/>
        </authorList>
    </citation>
    <scope>NUCLEOTIDE SEQUENCE</scope>
</reference>
<feature type="transmembrane region" description="Helical" evidence="2">
    <location>
        <begin position="120"/>
        <end position="142"/>
    </location>
</feature>
<feature type="region of interest" description="Disordered" evidence="1">
    <location>
        <begin position="78"/>
        <end position="102"/>
    </location>
</feature>
<dbReference type="RefSeq" id="XP_005789921.1">
    <property type="nucleotide sequence ID" value="XM_005789864.1"/>
</dbReference>
<evidence type="ECO:0000256" key="2">
    <source>
        <dbReference type="SAM" id="Phobius"/>
    </source>
</evidence>
<dbReference type="PaxDb" id="2903-EOD37492"/>
<accession>A0A0D3KP07</accession>
<feature type="compositionally biased region" description="Pro residues" evidence="1">
    <location>
        <begin position="80"/>
        <end position="102"/>
    </location>
</feature>
<keyword evidence="2" id="KW-0472">Membrane</keyword>
<reference evidence="3" key="2">
    <citation type="submission" date="2024-10" db="UniProtKB">
        <authorList>
            <consortium name="EnsemblProtists"/>
        </authorList>
    </citation>
    <scope>IDENTIFICATION</scope>
</reference>
<dbReference type="KEGG" id="ehx:EMIHUDRAFT_440350"/>
<dbReference type="HOGENOM" id="CLU_1565790_0_0_1"/>
<evidence type="ECO:0000256" key="1">
    <source>
        <dbReference type="SAM" id="MobiDB-lite"/>
    </source>
</evidence>
<proteinExistence type="predicted"/>
<evidence type="ECO:0000313" key="3">
    <source>
        <dbReference type="EnsemblProtists" id="EOD37492"/>
    </source>
</evidence>
<name>A0A0D3KP07_EMIH1</name>
<dbReference type="GeneID" id="17282762"/>
<dbReference type="AlphaFoldDB" id="A0A0D3KP07"/>
<protein>
    <recommendedName>
        <fullName evidence="5">PSI domain-containing protein</fullName>
    </recommendedName>
</protein>
<keyword evidence="2" id="KW-1133">Transmembrane helix</keyword>
<evidence type="ECO:0008006" key="5">
    <source>
        <dbReference type="Google" id="ProtNLM"/>
    </source>
</evidence>
<organism evidence="3 4">
    <name type="scientific">Emiliania huxleyi (strain CCMP1516)</name>
    <dbReference type="NCBI Taxonomy" id="280463"/>
    <lineage>
        <taxon>Eukaryota</taxon>
        <taxon>Haptista</taxon>
        <taxon>Haptophyta</taxon>
        <taxon>Prymnesiophyceae</taxon>
        <taxon>Isochrysidales</taxon>
        <taxon>Noelaerhabdaceae</taxon>
        <taxon>Emiliania</taxon>
    </lineage>
</organism>
<evidence type="ECO:0000313" key="4">
    <source>
        <dbReference type="Proteomes" id="UP000013827"/>
    </source>
</evidence>
<sequence>MQPIECASCDAGWDDCGTCLMLVESSGCPWTSAIIRGCSGGTSLNSFCDGNGSCGTSDVANNCRLGKDIYKRVECTATPPSAPPATPPSSPPSPPPPMPPSLPIADVSFLSADANDGQAWLVPLVAGSVAVSLTLCLCFLCWRCCGRRHKRAPGALMPAAARPVFDPDPDDSPFKCP</sequence>
<keyword evidence="2" id="KW-0812">Transmembrane</keyword>
<dbReference type="Proteomes" id="UP000013827">
    <property type="component" value="Unassembled WGS sequence"/>
</dbReference>
<keyword evidence="4" id="KW-1185">Reference proteome</keyword>